<dbReference type="EMBL" id="CM029052">
    <property type="protein sequence ID" value="KAG2558216.1"/>
    <property type="molecule type" value="Genomic_DNA"/>
</dbReference>
<dbReference type="AlphaFoldDB" id="A0A8T0PGA6"/>
<gene>
    <name evidence="2" type="ORF">PVAP13_8NG127302</name>
</gene>
<keyword evidence="1" id="KW-0732">Signal</keyword>
<name>A0A8T0PGA6_PANVG</name>
<proteinExistence type="predicted"/>
<sequence length="107" mass="11619">MVFTLNCATMTQALTVFLLLPRVPSCSELSRALKQCSSSSSLRCCLLSAIGARQGPSTQVCLLFLSATASYCFIAAKLVFLDRSMLLVFVIASSEPLTIPFSIRFSR</sequence>
<dbReference type="Proteomes" id="UP000823388">
    <property type="component" value="Chromosome 8N"/>
</dbReference>
<feature type="signal peptide" evidence="1">
    <location>
        <begin position="1"/>
        <end position="25"/>
    </location>
</feature>
<comment type="caution">
    <text evidence="2">The sequence shown here is derived from an EMBL/GenBank/DDBJ whole genome shotgun (WGS) entry which is preliminary data.</text>
</comment>
<evidence type="ECO:0000313" key="2">
    <source>
        <dbReference type="EMBL" id="KAG2558216.1"/>
    </source>
</evidence>
<evidence type="ECO:0000256" key="1">
    <source>
        <dbReference type="SAM" id="SignalP"/>
    </source>
</evidence>
<accession>A0A8T0PGA6</accession>
<feature type="chain" id="PRO_5035866940" description="Secreted protein" evidence="1">
    <location>
        <begin position="26"/>
        <end position="107"/>
    </location>
</feature>
<evidence type="ECO:0000313" key="3">
    <source>
        <dbReference type="Proteomes" id="UP000823388"/>
    </source>
</evidence>
<reference evidence="2" key="1">
    <citation type="submission" date="2020-05" db="EMBL/GenBank/DDBJ databases">
        <title>WGS assembly of Panicum virgatum.</title>
        <authorList>
            <person name="Lovell J.T."/>
            <person name="Jenkins J."/>
            <person name="Shu S."/>
            <person name="Juenger T.E."/>
            <person name="Schmutz J."/>
        </authorList>
    </citation>
    <scope>NUCLEOTIDE SEQUENCE</scope>
    <source>
        <strain evidence="2">AP13</strain>
    </source>
</reference>
<organism evidence="2 3">
    <name type="scientific">Panicum virgatum</name>
    <name type="common">Blackwell switchgrass</name>
    <dbReference type="NCBI Taxonomy" id="38727"/>
    <lineage>
        <taxon>Eukaryota</taxon>
        <taxon>Viridiplantae</taxon>
        <taxon>Streptophyta</taxon>
        <taxon>Embryophyta</taxon>
        <taxon>Tracheophyta</taxon>
        <taxon>Spermatophyta</taxon>
        <taxon>Magnoliopsida</taxon>
        <taxon>Liliopsida</taxon>
        <taxon>Poales</taxon>
        <taxon>Poaceae</taxon>
        <taxon>PACMAD clade</taxon>
        <taxon>Panicoideae</taxon>
        <taxon>Panicodae</taxon>
        <taxon>Paniceae</taxon>
        <taxon>Panicinae</taxon>
        <taxon>Panicum</taxon>
        <taxon>Panicum sect. Hiantes</taxon>
    </lineage>
</organism>
<keyword evidence="3" id="KW-1185">Reference proteome</keyword>
<protein>
    <recommendedName>
        <fullName evidence="4">Secreted protein</fullName>
    </recommendedName>
</protein>
<evidence type="ECO:0008006" key="4">
    <source>
        <dbReference type="Google" id="ProtNLM"/>
    </source>
</evidence>